<dbReference type="EMBL" id="JAODZM010000002">
    <property type="protein sequence ID" value="MDH0194264.1"/>
    <property type="molecule type" value="Genomic_DNA"/>
</dbReference>
<sequence length="166" mass="18774">MNAKTSSILTTINIVLCLLMLPLLAMGIYKLVGVYDYLPMNCMSTVHINYEDSKNVQQGINGNIKIVFHITNDGLVTVSEYGTLNYYGKEYLVDRTGNMTIDTDVQNGFHKVTKGKFLANPQDNAPSVLIEKLTTSQPVLHYKIQKLDPKTWRISDLQRAIFICRK</sequence>
<keyword evidence="1" id="KW-1133">Transmembrane helix</keyword>
<accession>A0AA42UB73</accession>
<proteinExistence type="predicted"/>
<dbReference type="AlphaFoldDB" id="A0AA42UB73"/>
<comment type="caution">
    <text evidence="3">The sequence shown here is derived from an EMBL/GenBank/DDBJ whole genome shotgun (WGS) entry which is preliminary data.</text>
</comment>
<gene>
    <name evidence="3" type="ORF">N5E88_20510</name>
    <name evidence="2" type="ORF">N7383_01305</name>
</gene>
<protein>
    <submittedName>
        <fullName evidence="3">Uncharacterized protein</fullName>
    </submittedName>
</protein>
<dbReference type="EMBL" id="JAOCIY010000073">
    <property type="protein sequence ID" value="MDH1481853.1"/>
    <property type="molecule type" value="Genomic_DNA"/>
</dbReference>
<organism evidence="3 4">
    <name type="scientific">Enterobacter cloacae</name>
    <dbReference type="NCBI Taxonomy" id="550"/>
    <lineage>
        <taxon>Bacteria</taxon>
        <taxon>Pseudomonadati</taxon>
        <taxon>Pseudomonadota</taxon>
        <taxon>Gammaproteobacteria</taxon>
        <taxon>Enterobacterales</taxon>
        <taxon>Enterobacteriaceae</taxon>
        <taxon>Enterobacter</taxon>
        <taxon>Enterobacter cloacae complex</taxon>
    </lineage>
</organism>
<evidence type="ECO:0000256" key="1">
    <source>
        <dbReference type="SAM" id="Phobius"/>
    </source>
</evidence>
<name>A0AA42UB73_ENTCL</name>
<keyword evidence="1" id="KW-0812">Transmembrane</keyword>
<dbReference type="Proteomes" id="UP001161707">
    <property type="component" value="Unassembled WGS sequence"/>
</dbReference>
<evidence type="ECO:0000313" key="2">
    <source>
        <dbReference type="EMBL" id="MDH0194264.1"/>
    </source>
</evidence>
<dbReference type="RefSeq" id="WP_058678725.1">
    <property type="nucleotide sequence ID" value="NZ_CAIZTI010000003.1"/>
</dbReference>
<dbReference type="Proteomes" id="UP001158360">
    <property type="component" value="Unassembled WGS sequence"/>
</dbReference>
<evidence type="ECO:0000313" key="3">
    <source>
        <dbReference type="EMBL" id="MDH1481853.1"/>
    </source>
</evidence>
<keyword evidence="1" id="KW-0472">Membrane</keyword>
<evidence type="ECO:0000313" key="4">
    <source>
        <dbReference type="Proteomes" id="UP001161707"/>
    </source>
</evidence>
<feature type="transmembrane region" description="Helical" evidence="1">
    <location>
        <begin position="12"/>
        <end position="32"/>
    </location>
</feature>
<reference evidence="3" key="1">
    <citation type="submission" date="2022-09" db="EMBL/GenBank/DDBJ databases">
        <title>Intensive care unit water sources are persistently colonized with multi-drug resistant bacteria and are the site of extensive horizontal gene transfer of antibiotic resistance genes.</title>
        <authorList>
            <person name="Diorio-Toth L."/>
        </authorList>
    </citation>
    <scope>NUCLEOTIDE SEQUENCE</scope>
    <source>
        <strain evidence="3">GD03711</strain>
        <strain evidence="2">GD04139</strain>
    </source>
</reference>